<organism evidence="1 2">
    <name type="scientific">Erwinia tracheiphila</name>
    <dbReference type="NCBI Taxonomy" id="65700"/>
    <lineage>
        <taxon>Bacteria</taxon>
        <taxon>Pseudomonadati</taxon>
        <taxon>Pseudomonadota</taxon>
        <taxon>Gammaproteobacteria</taxon>
        <taxon>Enterobacterales</taxon>
        <taxon>Erwiniaceae</taxon>
        <taxon>Erwinia</taxon>
    </lineage>
</organism>
<evidence type="ECO:0000313" key="1">
    <source>
        <dbReference type="EMBL" id="KKF35098.1"/>
    </source>
</evidence>
<dbReference type="STRING" id="65700.SY86_06130"/>
<dbReference type="EMBL" id="JXNU01000003">
    <property type="protein sequence ID" value="KKF35098.1"/>
    <property type="molecule type" value="Genomic_DNA"/>
</dbReference>
<dbReference type="AlphaFoldDB" id="A0A0M2KCX5"/>
<name>A0A0M2KCX5_9GAMM</name>
<comment type="caution">
    <text evidence="1">The sequence shown here is derived from an EMBL/GenBank/DDBJ whole genome shotgun (WGS) entry which is preliminary data.</text>
</comment>
<dbReference type="Proteomes" id="UP000033924">
    <property type="component" value="Unassembled WGS sequence"/>
</dbReference>
<accession>A0A0M2KCX5</accession>
<evidence type="ECO:0000313" key="2">
    <source>
        <dbReference type="Proteomes" id="UP000033924"/>
    </source>
</evidence>
<proteinExistence type="predicted"/>
<gene>
    <name evidence="1" type="ORF">SY86_06130</name>
</gene>
<reference evidence="1 2" key="1">
    <citation type="submission" date="2015-01" db="EMBL/GenBank/DDBJ databases">
        <title>Erwinia tracheiphila.</title>
        <authorList>
            <person name="Shapiro L.R."/>
        </authorList>
    </citation>
    <scope>NUCLEOTIDE SEQUENCE [LARGE SCALE GENOMIC DNA]</scope>
    <source>
        <strain evidence="1 2">BuffGH</strain>
    </source>
</reference>
<sequence length="89" mass="10483">MFFLILHVLSYHFFIYTYGIDTITSCPKTIPPLLVLTQAGKFTEQSKGCFTLYVACYMGNRKPWRHFYPQMDMVCLVIQLHYFYPGLLT</sequence>
<protein>
    <submittedName>
        <fullName evidence="1">Uncharacterized protein</fullName>
    </submittedName>
</protein>
<keyword evidence="2" id="KW-1185">Reference proteome</keyword>